<dbReference type="EMBL" id="CM007383">
    <property type="protein sequence ID" value="ONK74689.1"/>
    <property type="molecule type" value="Genomic_DNA"/>
</dbReference>
<dbReference type="PROSITE" id="PS00039">
    <property type="entry name" value="DEAD_ATP_HELICASE"/>
    <property type="match status" value="1"/>
</dbReference>
<dbReference type="InterPro" id="IPR000629">
    <property type="entry name" value="RNA-helicase_DEAD-box_CS"/>
</dbReference>
<dbReference type="PANTHER" id="PTHR10366">
    <property type="entry name" value="NAD DEPENDENT EPIMERASE/DEHYDRATASE"/>
    <property type="match status" value="1"/>
</dbReference>
<feature type="domain" description="Thioester reductase (TE)" evidence="2">
    <location>
        <begin position="3"/>
        <end position="83"/>
    </location>
</feature>
<accession>A0A5P1FCV6</accession>
<proteinExistence type="predicted"/>
<dbReference type="Pfam" id="PF07993">
    <property type="entry name" value="NAD_binding_4"/>
    <property type="match status" value="1"/>
</dbReference>
<keyword evidence="1" id="KW-0560">Oxidoreductase</keyword>
<dbReference type="InterPro" id="IPR050425">
    <property type="entry name" value="NAD(P)_dehydrat-like"/>
</dbReference>
<gene>
    <name evidence="3" type="ORF">A4U43_C03F9130</name>
</gene>
<evidence type="ECO:0000313" key="3">
    <source>
        <dbReference type="EMBL" id="ONK74689.1"/>
    </source>
</evidence>
<dbReference type="AlphaFoldDB" id="A0A5P1FCV6"/>
<organism evidence="3 4">
    <name type="scientific">Asparagus officinalis</name>
    <name type="common">Garden asparagus</name>
    <dbReference type="NCBI Taxonomy" id="4686"/>
    <lineage>
        <taxon>Eukaryota</taxon>
        <taxon>Viridiplantae</taxon>
        <taxon>Streptophyta</taxon>
        <taxon>Embryophyta</taxon>
        <taxon>Tracheophyta</taxon>
        <taxon>Spermatophyta</taxon>
        <taxon>Magnoliopsida</taxon>
        <taxon>Liliopsida</taxon>
        <taxon>Asparagales</taxon>
        <taxon>Asparagaceae</taxon>
        <taxon>Asparagoideae</taxon>
        <taxon>Asparagus</taxon>
    </lineage>
</organism>
<dbReference type="InterPro" id="IPR036291">
    <property type="entry name" value="NAD(P)-bd_dom_sf"/>
</dbReference>
<dbReference type="PANTHER" id="PTHR10366:SF821">
    <property type="entry name" value="TETRAKETIDE ALPHA-PYRONE REDUCTASE 1"/>
    <property type="match status" value="1"/>
</dbReference>
<name>A0A5P1FCV6_ASPOF</name>
<dbReference type="SUPFAM" id="SSF51735">
    <property type="entry name" value="NAD(P)-binding Rossmann-fold domains"/>
    <property type="match status" value="1"/>
</dbReference>
<dbReference type="Proteomes" id="UP000243459">
    <property type="component" value="Chromosome 3"/>
</dbReference>
<dbReference type="Gramene" id="ONK74689">
    <property type="protein sequence ID" value="ONK74689"/>
    <property type="gene ID" value="A4U43_C03F9130"/>
</dbReference>
<evidence type="ECO:0000313" key="4">
    <source>
        <dbReference type="Proteomes" id="UP000243459"/>
    </source>
</evidence>
<keyword evidence="4" id="KW-1185">Reference proteome</keyword>
<dbReference type="InterPro" id="IPR013120">
    <property type="entry name" value="FAR_NAD-bd"/>
</dbReference>
<sequence>MEEGSFDDAVMACEGVFHVASPVIFIPRSDPKAELIDPAVKGTLNVLRSCKNNPMLKKVVLTSSSVGAIYRPSIFPKEPLDETSWSSMVECEKIKCLIIDEADRILEANF</sequence>
<dbReference type="GO" id="GO:0016616">
    <property type="term" value="F:oxidoreductase activity, acting on the CH-OH group of donors, NAD or NADP as acceptor"/>
    <property type="evidence" value="ECO:0007669"/>
    <property type="project" value="TreeGrafter"/>
</dbReference>
<evidence type="ECO:0000256" key="1">
    <source>
        <dbReference type="ARBA" id="ARBA00023002"/>
    </source>
</evidence>
<evidence type="ECO:0000259" key="2">
    <source>
        <dbReference type="Pfam" id="PF07993"/>
    </source>
</evidence>
<protein>
    <recommendedName>
        <fullName evidence="2">Thioester reductase (TE) domain-containing protein</fullName>
    </recommendedName>
</protein>
<dbReference type="Gene3D" id="3.40.50.720">
    <property type="entry name" value="NAD(P)-binding Rossmann-like Domain"/>
    <property type="match status" value="1"/>
</dbReference>
<reference evidence="4" key="1">
    <citation type="journal article" date="2017" name="Nat. Commun.">
        <title>The asparagus genome sheds light on the origin and evolution of a young Y chromosome.</title>
        <authorList>
            <person name="Harkess A."/>
            <person name="Zhou J."/>
            <person name="Xu C."/>
            <person name="Bowers J.E."/>
            <person name="Van der Hulst R."/>
            <person name="Ayyampalayam S."/>
            <person name="Mercati F."/>
            <person name="Riccardi P."/>
            <person name="McKain M.R."/>
            <person name="Kakrana A."/>
            <person name="Tang H."/>
            <person name="Ray J."/>
            <person name="Groenendijk J."/>
            <person name="Arikit S."/>
            <person name="Mathioni S.M."/>
            <person name="Nakano M."/>
            <person name="Shan H."/>
            <person name="Telgmann-Rauber A."/>
            <person name="Kanno A."/>
            <person name="Yue Z."/>
            <person name="Chen H."/>
            <person name="Li W."/>
            <person name="Chen Y."/>
            <person name="Xu X."/>
            <person name="Zhang Y."/>
            <person name="Luo S."/>
            <person name="Chen H."/>
            <person name="Gao J."/>
            <person name="Mao Z."/>
            <person name="Pires J.C."/>
            <person name="Luo M."/>
            <person name="Kudrna D."/>
            <person name="Wing R.A."/>
            <person name="Meyers B.C."/>
            <person name="Yi K."/>
            <person name="Kong H."/>
            <person name="Lavrijsen P."/>
            <person name="Sunseri F."/>
            <person name="Falavigna A."/>
            <person name="Ye Y."/>
            <person name="Leebens-Mack J.H."/>
            <person name="Chen G."/>
        </authorList>
    </citation>
    <scope>NUCLEOTIDE SEQUENCE [LARGE SCALE GENOMIC DNA]</scope>
    <source>
        <strain evidence="4">cv. DH0086</strain>
    </source>
</reference>